<protein>
    <recommendedName>
        <fullName evidence="2">Putative gluconeogenesis factor</fullName>
    </recommendedName>
</protein>
<dbReference type="PANTHER" id="PTHR30135">
    <property type="entry name" value="UNCHARACTERIZED PROTEIN YVCK-RELATED"/>
    <property type="match status" value="1"/>
</dbReference>
<gene>
    <name evidence="4" type="ORF">Csp1_13720</name>
</gene>
<dbReference type="HAMAP" id="MF_00973">
    <property type="entry name" value="Gluconeogen_factor"/>
    <property type="match status" value="1"/>
</dbReference>
<dbReference type="Proteomes" id="UP000247696">
    <property type="component" value="Chromosome"/>
</dbReference>
<dbReference type="InterPro" id="IPR002882">
    <property type="entry name" value="CofD"/>
</dbReference>
<dbReference type="EMBL" id="CP024988">
    <property type="protein sequence ID" value="AWT26164.1"/>
    <property type="molecule type" value="Genomic_DNA"/>
</dbReference>
<comment type="similarity">
    <text evidence="2">Belongs to the gluconeogenesis factor family.</text>
</comment>
<dbReference type="SUPFAM" id="SSF142338">
    <property type="entry name" value="CofD-like"/>
    <property type="match status" value="1"/>
</dbReference>
<dbReference type="STRING" id="1737425.GCA_900049755_02028"/>
<organism evidence="4 5">
    <name type="scientific">Corynebacterium provencense</name>
    <dbReference type="NCBI Taxonomy" id="1737425"/>
    <lineage>
        <taxon>Bacteria</taxon>
        <taxon>Bacillati</taxon>
        <taxon>Actinomycetota</taxon>
        <taxon>Actinomycetes</taxon>
        <taxon>Mycobacteriales</taxon>
        <taxon>Corynebacteriaceae</taxon>
        <taxon>Corynebacterium</taxon>
    </lineage>
</organism>
<feature type="compositionally biased region" description="Gly residues" evidence="3">
    <location>
        <begin position="348"/>
        <end position="360"/>
    </location>
</feature>
<dbReference type="InterPro" id="IPR010119">
    <property type="entry name" value="Gluconeogen_factor"/>
</dbReference>
<keyword evidence="5" id="KW-1185">Reference proteome</keyword>
<dbReference type="GO" id="GO:0008360">
    <property type="term" value="P:regulation of cell shape"/>
    <property type="evidence" value="ECO:0007669"/>
    <property type="project" value="UniProtKB-UniRule"/>
</dbReference>
<evidence type="ECO:0000256" key="3">
    <source>
        <dbReference type="SAM" id="MobiDB-lite"/>
    </source>
</evidence>
<dbReference type="InterPro" id="IPR038136">
    <property type="entry name" value="CofD-like_dom_sf"/>
</dbReference>
<reference evidence="5" key="1">
    <citation type="submission" date="2017-11" db="EMBL/GenBank/DDBJ databases">
        <title>Otitis media/interna in a cat caused by the recently described species Corynebacterium provencense.</title>
        <authorList>
            <person name="Kittl S."/>
            <person name="Brodard I."/>
            <person name="Rychener L."/>
            <person name="Jores J."/>
            <person name="Roosje P."/>
            <person name="Gobeli Brawand S."/>
        </authorList>
    </citation>
    <scope>NUCLEOTIDE SEQUENCE [LARGE SCALE GENOMIC DNA]</scope>
    <source>
        <strain evidence="5">17KM38</strain>
    </source>
</reference>
<comment type="function">
    <text evidence="2">Required for morphogenesis under gluconeogenic growth conditions.</text>
</comment>
<proteinExistence type="inferred from homology"/>
<dbReference type="Pfam" id="PF01933">
    <property type="entry name" value="CofD"/>
    <property type="match status" value="1"/>
</dbReference>
<dbReference type="GO" id="GO:0005737">
    <property type="term" value="C:cytoplasm"/>
    <property type="evidence" value="ECO:0007669"/>
    <property type="project" value="UniProtKB-SubCell"/>
</dbReference>
<dbReference type="Gene3D" id="3.40.50.10680">
    <property type="entry name" value="CofD-like domains"/>
    <property type="match status" value="1"/>
</dbReference>
<evidence type="ECO:0000313" key="5">
    <source>
        <dbReference type="Proteomes" id="UP000247696"/>
    </source>
</evidence>
<dbReference type="GO" id="GO:0043743">
    <property type="term" value="F:LPPG:FO 2-phospho-L-lactate transferase activity"/>
    <property type="evidence" value="ECO:0007669"/>
    <property type="project" value="InterPro"/>
</dbReference>
<dbReference type="AlphaFoldDB" id="A0A2Z3YU97"/>
<sequence>MTVTGIPDTTDPGLPSEDIAASAGERTVNRVVCLGGGHGLFATLRAARGAAENVTAVVTVADDGGSSGRMRRELGSLPPGDLRMALAALVRDTPRGRMWERTLQHRFGGHGALAGHAVGNLILGGLTEVMGDSVAALDELSDLLGVRGRVLPMSLEPLDLEAEVQGLGDDPREVTAVRGQVAVASTLGQVRRVRLIPQDAPATPEAVQAILDADLVTLGPGSWFSSVIPHLLIPGIVDALLRTDAVRVVIMNLVAESSETNGFSMERHIHMLLQHCPELRIDVVVVDRSSVQSARERRHLERAAARLGATVIYRDVREDDGRGRFTDRHSPSKLADVLREFDCTGGRRASGGGTEAGTGSGTVTVKGEAGATVDLDR</sequence>
<feature type="region of interest" description="Disordered" evidence="3">
    <location>
        <begin position="346"/>
        <end position="377"/>
    </location>
</feature>
<name>A0A2Z3YU97_9CORY</name>
<dbReference type="NCBIfam" id="TIGR01826">
    <property type="entry name" value="CofD_related"/>
    <property type="match status" value="1"/>
</dbReference>
<accession>A0A2Z3YU97</accession>
<evidence type="ECO:0000256" key="2">
    <source>
        <dbReference type="HAMAP-Rule" id="MF_00973"/>
    </source>
</evidence>
<comment type="subcellular location">
    <subcellularLocation>
        <location evidence="2">Cytoplasm</location>
    </subcellularLocation>
</comment>
<keyword evidence="1 2" id="KW-0963">Cytoplasm</keyword>
<dbReference type="KEGG" id="cpre:Csp1_13720"/>
<evidence type="ECO:0000313" key="4">
    <source>
        <dbReference type="EMBL" id="AWT26164.1"/>
    </source>
</evidence>
<evidence type="ECO:0000256" key="1">
    <source>
        <dbReference type="ARBA" id="ARBA00022490"/>
    </source>
</evidence>
<dbReference type="CDD" id="cd07187">
    <property type="entry name" value="YvcK_like"/>
    <property type="match status" value="1"/>
</dbReference>
<dbReference type="PANTHER" id="PTHR30135:SF3">
    <property type="entry name" value="GLUCONEOGENESIS FACTOR-RELATED"/>
    <property type="match status" value="1"/>
</dbReference>